<evidence type="ECO:0000256" key="1">
    <source>
        <dbReference type="SAM" id="MobiDB-lite"/>
    </source>
</evidence>
<feature type="compositionally biased region" description="Low complexity" evidence="1">
    <location>
        <begin position="511"/>
        <end position="526"/>
    </location>
</feature>
<evidence type="ECO:0000313" key="3">
    <source>
        <dbReference type="Proteomes" id="UP001172684"/>
    </source>
</evidence>
<proteinExistence type="predicted"/>
<feature type="compositionally biased region" description="Basic and acidic residues" evidence="1">
    <location>
        <begin position="393"/>
        <end position="405"/>
    </location>
</feature>
<feature type="compositionally biased region" description="Low complexity" evidence="1">
    <location>
        <begin position="533"/>
        <end position="543"/>
    </location>
</feature>
<feature type="compositionally biased region" description="Basic and acidic residues" evidence="1">
    <location>
        <begin position="416"/>
        <end position="453"/>
    </location>
</feature>
<feature type="compositionally biased region" description="Low complexity" evidence="1">
    <location>
        <begin position="314"/>
        <end position="324"/>
    </location>
</feature>
<reference evidence="2" key="1">
    <citation type="submission" date="2022-10" db="EMBL/GenBank/DDBJ databases">
        <title>Culturing micro-colonial fungi from biological soil crusts in the Mojave desert and describing Neophaeococcomyces mojavensis, and introducing the new genera and species Taxawa tesnikishii.</title>
        <authorList>
            <person name="Kurbessoian T."/>
            <person name="Stajich J.E."/>
        </authorList>
    </citation>
    <scope>NUCLEOTIDE SEQUENCE</scope>
    <source>
        <strain evidence="2">TK_1</strain>
    </source>
</reference>
<feature type="compositionally biased region" description="Polar residues" evidence="1">
    <location>
        <begin position="1"/>
        <end position="32"/>
    </location>
</feature>
<protein>
    <submittedName>
        <fullName evidence="2">Uncharacterized protein</fullName>
    </submittedName>
</protein>
<organism evidence="2 3">
    <name type="scientific">Coniosporium apollinis</name>
    <dbReference type="NCBI Taxonomy" id="61459"/>
    <lineage>
        <taxon>Eukaryota</taxon>
        <taxon>Fungi</taxon>
        <taxon>Dikarya</taxon>
        <taxon>Ascomycota</taxon>
        <taxon>Pezizomycotina</taxon>
        <taxon>Dothideomycetes</taxon>
        <taxon>Dothideomycetes incertae sedis</taxon>
        <taxon>Coniosporium</taxon>
    </lineage>
</organism>
<comment type="caution">
    <text evidence="2">The sequence shown here is derived from an EMBL/GenBank/DDBJ whole genome shotgun (WGS) entry which is preliminary data.</text>
</comment>
<gene>
    <name evidence="2" type="ORF">H2201_005899</name>
</gene>
<accession>A0ABQ9NQT5</accession>
<feature type="compositionally biased region" description="Low complexity" evidence="1">
    <location>
        <begin position="170"/>
        <end position="197"/>
    </location>
</feature>
<feature type="compositionally biased region" description="Polar residues" evidence="1">
    <location>
        <begin position="224"/>
        <end position="262"/>
    </location>
</feature>
<feature type="compositionally biased region" description="Low complexity" evidence="1">
    <location>
        <begin position="49"/>
        <end position="60"/>
    </location>
</feature>
<feature type="compositionally biased region" description="Basic and acidic residues" evidence="1">
    <location>
        <begin position="496"/>
        <end position="510"/>
    </location>
</feature>
<name>A0ABQ9NQT5_9PEZI</name>
<feature type="compositionally biased region" description="Polar residues" evidence="1">
    <location>
        <begin position="276"/>
        <end position="311"/>
    </location>
</feature>
<feature type="compositionally biased region" description="Basic and acidic residues" evidence="1">
    <location>
        <begin position="352"/>
        <end position="370"/>
    </location>
</feature>
<sequence>MESIKQAASNLMGSGNTTQSGQEPVSGQTGAGTVNEPYDQGNQYDDPAKGGAAAQEGAFAQEHRRSTIPEIPIPEPELHPASGNHGPHPTFAGNMLDPRTGPAAYEETFGQGAARLEPKSDKYVVGGASTGYGGIEYSTTGEPEGGASAVSTGSAAAPISSYESTTAPVSSYETTTASTGGYGSTTAPTGGYGSSTAPVGGYGSTAPTSGYESTAAPVGGYESTAATTGGYESTTAPVGGYESSTAPVSSYEGTTERSTGGYDTTDRSMSGIGPTDTASSHLGTAERSTSNIGPSGRTSDFASGGDTSVESRGSDTLSGSTTAGTTGGGIATGQPRPEHETDKTGVTSMHSNDPHGSDVIPTERNEDRKNYNVGGFGVAEPSVGADPMSAQKPDQKHQGGDRPMEEPSGEQAEAVSGKKDEAEEALKKRDPDDRSGEPMHVHGGSEEEPDRSKSMGQPGGGEYGKEYGTGEQWVKTSGLAAEGGDFDATKPGAGKEANRLLEQKGTHKDSPSGAPSTTSTTDTGDSSSGGGITSKIKSMLGGS</sequence>
<keyword evidence="3" id="KW-1185">Reference proteome</keyword>
<feature type="region of interest" description="Disordered" evidence="1">
    <location>
        <begin position="161"/>
        <end position="543"/>
    </location>
</feature>
<evidence type="ECO:0000313" key="2">
    <source>
        <dbReference type="EMBL" id="KAJ9662818.1"/>
    </source>
</evidence>
<dbReference type="Proteomes" id="UP001172684">
    <property type="component" value="Unassembled WGS sequence"/>
</dbReference>
<feature type="region of interest" description="Disordered" evidence="1">
    <location>
        <begin position="1"/>
        <end position="104"/>
    </location>
</feature>
<dbReference type="EMBL" id="JAPDRL010000047">
    <property type="protein sequence ID" value="KAJ9662818.1"/>
    <property type="molecule type" value="Genomic_DNA"/>
</dbReference>